<evidence type="ECO:0000313" key="2">
    <source>
        <dbReference type="Proteomes" id="UP001162483"/>
    </source>
</evidence>
<dbReference type="Proteomes" id="UP001162483">
    <property type="component" value="Unassembled WGS sequence"/>
</dbReference>
<accession>A0ABN9FHV8</accession>
<protein>
    <submittedName>
        <fullName evidence="1">Uncharacterized protein</fullName>
    </submittedName>
</protein>
<organism evidence="1 2">
    <name type="scientific">Staurois parvus</name>
    <dbReference type="NCBI Taxonomy" id="386267"/>
    <lineage>
        <taxon>Eukaryota</taxon>
        <taxon>Metazoa</taxon>
        <taxon>Chordata</taxon>
        <taxon>Craniata</taxon>
        <taxon>Vertebrata</taxon>
        <taxon>Euteleostomi</taxon>
        <taxon>Amphibia</taxon>
        <taxon>Batrachia</taxon>
        <taxon>Anura</taxon>
        <taxon>Neobatrachia</taxon>
        <taxon>Ranoidea</taxon>
        <taxon>Ranidae</taxon>
        <taxon>Staurois</taxon>
    </lineage>
</organism>
<sequence>MKKYRGCNIVSICIHFGYRCFYLDTNRYNVATSILFNVKYNSAALCRDRSNYFAIIFAGRRRGENRPIFFTVGGKVGQLNNRFFFFFF</sequence>
<evidence type="ECO:0000313" key="1">
    <source>
        <dbReference type="EMBL" id="CAI9595417.1"/>
    </source>
</evidence>
<keyword evidence="2" id="KW-1185">Reference proteome</keyword>
<proteinExistence type="predicted"/>
<gene>
    <name evidence="1" type="ORF">SPARVUS_LOCUS11888225</name>
</gene>
<dbReference type="EMBL" id="CATNWA010016791">
    <property type="protein sequence ID" value="CAI9595417.1"/>
    <property type="molecule type" value="Genomic_DNA"/>
</dbReference>
<name>A0ABN9FHV8_9NEOB</name>
<comment type="caution">
    <text evidence="1">The sequence shown here is derived from an EMBL/GenBank/DDBJ whole genome shotgun (WGS) entry which is preliminary data.</text>
</comment>
<reference evidence="1" key="1">
    <citation type="submission" date="2023-05" db="EMBL/GenBank/DDBJ databases">
        <authorList>
            <person name="Stuckert A."/>
        </authorList>
    </citation>
    <scope>NUCLEOTIDE SEQUENCE</scope>
</reference>